<comment type="similarity">
    <text evidence="2 6">Belongs to the band 7/mec-2 family. HflC subfamily.</text>
</comment>
<evidence type="ECO:0000256" key="1">
    <source>
        <dbReference type="ARBA" id="ARBA00004167"/>
    </source>
</evidence>
<comment type="function">
    <text evidence="6">HflC and HflK could regulate a protease.</text>
</comment>
<dbReference type="PRINTS" id="PR00721">
    <property type="entry name" value="STOMATIN"/>
</dbReference>
<dbReference type="Gene3D" id="3.30.479.30">
    <property type="entry name" value="Band 7 domain"/>
    <property type="match status" value="1"/>
</dbReference>
<dbReference type="PIRSF" id="PIRSF005651">
    <property type="entry name" value="HflC"/>
    <property type="match status" value="1"/>
</dbReference>
<dbReference type="PANTHER" id="PTHR42911">
    <property type="entry name" value="MODULATOR OF FTSH PROTEASE HFLC"/>
    <property type="match status" value="1"/>
</dbReference>
<accession>A0A1N6SWA6</accession>
<comment type="subcellular location">
    <subcellularLocation>
        <location evidence="1">Membrane</location>
        <topology evidence="1">Single-pass membrane protein</topology>
    </subcellularLocation>
</comment>
<keyword evidence="9" id="KW-1185">Reference proteome</keyword>
<evidence type="ECO:0000313" key="8">
    <source>
        <dbReference type="EMBL" id="SIQ45146.1"/>
    </source>
</evidence>
<proteinExistence type="inferred from homology"/>
<evidence type="ECO:0000256" key="2">
    <source>
        <dbReference type="ARBA" id="ARBA00007862"/>
    </source>
</evidence>
<dbReference type="InterPro" id="IPR010200">
    <property type="entry name" value="HflC"/>
</dbReference>
<dbReference type="InterPro" id="IPR001107">
    <property type="entry name" value="Band_7"/>
</dbReference>
<feature type="domain" description="Band 7" evidence="7">
    <location>
        <begin position="21"/>
        <end position="185"/>
    </location>
</feature>
<dbReference type="STRING" id="34027.SAMN05421829_104238"/>
<dbReference type="PANTHER" id="PTHR42911:SF1">
    <property type="entry name" value="MODULATOR OF FTSH PROTEASE HFLC"/>
    <property type="match status" value="1"/>
</dbReference>
<dbReference type="CDD" id="cd03405">
    <property type="entry name" value="SPFH_HflC"/>
    <property type="match status" value="1"/>
</dbReference>
<dbReference type="GO" id="GO:0006508">
    <property type="term" value="P:proteolysis"/>
    <property type="evidence" value="ECO:0007669"/>
    <property type="project" value="UniProtKB-KW"/>
</dbReference>
<dbReference type="AlphaFoldDB" id="A0A1N6SWA6"/>
<dbReference type="GO" id="GO:0008233">
    <property type="term" value="F:peptidase activity"/>
    <property type="evidence" value="ECO:0007669"/>
    <property type="project" value="UniProtKB-KW"/>
</dbReference>
<dbReference type="Proteomes" id="UP000186819">
    <property type="component" value="Unassembled WGS sequence"/>
</dbReference>
<dbReference type="GO" id="GO:0016020">
    <property type="term" value="C:membrane"/>
    <property type="evidence" value="ECO:0007669"/>
    <property type="project" value="UniProtKB-SubCell"/>
</dbReference>
<keyword evidence="8" id="KW-0645">Protease</keyword>
<dbReference type="Pfam" id="PF01145">
    <property type="entry name" value="Band_7"/>
    <property type="match status" value="1"/>
</dbReference>
<dbReference type="RefSeq" id="WP_076601576.1">
    <property type="nucleotide sequence ID" value="NZ_FTMD01000004.1"/>
</dbReference>
<gene>
    <name evidence="8" type="ORF">SAMN05421829_104238</name>
</gene>
<dbReference type="SMART" id="SM00244">
    <property type="entry name" value="PHB"/>
    <property type="match status" value="1"/>
</dbReference>
<dbReference type="OrthoDB" id="9812991at2"/>
<evidence type="ECO:0000256" key="6">
    <source>
        <dbReference type="PIRNR" id="PIRNR005651"/>
    </source>
</evidence>
<name>A0A1N6SWA6_9RHOO</name>
<dbReference type="SUPFAM" id="SSF117892">
    <property type="entry name" value="Band 7/SPFH domain"/>
    <property type="match status" value="1"/>
</dbReference>
<evidence type="ECO:0000259" key="7">
    <source>
        <dbReference type="SMART" id="SM00244"/>
    </source>
</evidence>
<organism evidence="8 9">
    <name type="scientific">Aromatoleum tolulyticum</name>
    <dbReference type="NCBI Taxonomy" id="34027"/>
    <lineage>
        <taxon>Bacteria</taxon>
        <taxon>Pseudomonadati</taxon>
        <taxon>Pseudomonadota</taxon>
        <taxon>Betaproteobacteria</taxon>
        <taxon>Rhodocyclales</taxon>
        <taxon>Rhodocyclaceae</taxon>
        <taxon>Aromatoleum</taxon>
    </lineage>
</organism>
<keyword evidence="3" id="KW-0812">Transmembrane</keyword>
<sequence length="293" mass="33572">MRDKMPIFAGALLLIAALASMTLFTVDQRQFAVVFQLGEVKEVIDKPGLNFKWPMIQNVRYFDRRILTMDTPEPERFITAEKKNVLVDHFVKWRIVDPQLYYVSVAGDEARARIRLLQTVNAGLREEFGRRTVHDVVSGARDKIMEDMRTRADLDARKIGVQILDVRLKRVDLPLEVSESVYRRMEAERKRVANELRSEGGAIAEKIRADADRQREVIIAEAYREAQQIKGGGDAKATATYAQAYGQSPEFYSFYRSLEAYRESFANKNDVMVVDPSSEFFRFMKDSGGGKKN</sequence>
<dbReference type="InterPro" id="IPR036013">
    <property type="entry name" value="Band_7/SPFH_dom_sf"/>
</dbReference>
<evidence type="ECO:0000256" key="5">
    <source>
        <dbReference type="ARBA" id="ARBA00023136"/>
    </source>
</evidence>
<evidence type="ECO:0000313" key="9">
    <source>
        <dbReference type="Proteomes" id="UP000186819"/>
    </source>
</evidence>
<keyword evidence="5" id="KW-0472">Membrane</keyword>
<evidence type="ECO:0000256" key="4">
    <source>
        <dbReference type="ARBA" id="ARBA00022989"/>
    </source>
</evidence>
<reference evidence="9" key="1">
    <citation type="submission" date="2017-01" db="EMBL/GenBank/DDBJ databases">
        <authorList>
            <person name="Varghese N."/>
            <person name="Submissions S."/>
        </authorList>
    </citation>
    <scope>NUCLEOTIDE SEQUENCE [LARGE SCALE GENOMIC DNA]</scope>
    <source>
        <strain evidence="9">ATCC 51758</strain>
    </source>
</reference>
<dbReference type="EMBL" id="FTMD01000004">
    <property type="protein sequence ID" value="SIQ45146.1"/>
    <property type="molecule type" value="Genomic_DNA"/>
</dbReference>
<keyword evidence="4" id="KW-1133">Transmembrane helix</keyword>
<keyword evidence="8" id="KW-0378">Hydrolase</keyword>
<protein>
    <recommendedName>
        <fullName evidence="6">Protein HflC</fullName>
    </recommendedName>
</protein>
<evidence type="ECO:0000256" key="3">
    <source>
        <dbReference type="ARBA" id="ARBA00022692"/>
    </source>
</evidence>
<dbReference type="NCBIfam" id="TIGR01932">
    <property type="entry name" value="hflC"/>
    <property type="match status" value="1"/>
</dbReference>
<dbReference type="InterPro" id="IPR001972">
    <property type="entry name" value="Stomatin_HflK_fam"/>
</dbReference>